<dbReference type="PROSITE" id="PS50865">
    <property type="entry name" value="ZF_MYND_2"/>
    <property type="match status" value="1"/>
</dbReference>
<dbReference type="Gene3D" id="6.10.140.2220">
    <property type="match status" value="1"/>
</dbReference>
<protein>
    <recommendedName>
        <fullName evidence="5">MYND-type domain-containing protein</fullName>
    </recommendedName>
</protein>
<dbReference type="EMBL" id="KQ243175">
    <property type="protein sequence ID" value="KNC76268.1"/>
    <property type="molecule type" value="Genomic_DNA"/>
</dbReference>
<feature type="domain" description="MYND-type" evidence="5">
    <location>
        <begin position="143"/>
        <end position="184"/>
    </location>
</feature>
<evidence type="ECO:0000259" key="5">
    <source>
        <dbReference type="PROSITE" id="PS50865"/>
    </source>
</evidence>
<evidence type="ECO:0000256" key="4">
    <source>
        <dbReference type="PROSITE-ProRule" id="PRU00134"/>
    </source>
</evidence>
<evidence type="ECO:0000256" key="3">
    <source>
        <dbReference type="ARBA" id="ARBA00022833"/>
    </source>
</evidence>
<dbReference type="eggNOG" id="ENOG502SCIV">
    <property type="taxonomic scope" value="Eukaryota"/>
</dbReference>
<name>A0A0L0FJR2_9EUKA</name>
<keyword evidence="3" id="KW-0862">Zinc</keyword>
<dbReference type="RefSeq" id="XP_014150170.1">
    <property type="nucleotide sequence ID" value="XM_014294695.1"/>
</dbReference>
<sequence length="198" mass="22668">MITLMPDHNLRDLAHAATGITRILKRLAAAEDIRELYFEDAVRTRALVASRRLKKRSGPYTYMVLHKDVPQIIEFQNPRRDTEALATMREYIAQGHAYEANVFHVITDLEYYSWMLVAVVTDEVATNVFNREARLVIGNITLCNNCGAAPVGSNNLLRCANCRMANYCNAQCQKDHWQTHKSECRRNLIDDTLDPELD</sequence>
<dbReference type="STRING" id="667725.A0A0L0FJR2"/>
<keyword evidence="7" id="KW-1185">Reference proteome</keyword>
<organism evidence="6 7">
    <name type="scientific">Sphaeroforma arctica JP610</name>
    <dbReference type="NCBI Taxonomy" id="667725"/>
    <lineage>
        <taxon>Eukaryota</taxon>
        <taxon>Ichthyosporea</taxon>
        <taxon>Ichthyophonida</taxon>
        <taxon>Sphaeroforma</taxon>
    </lineage>
</organism>
<evidence type="ECO:0000256" key="2">
    <source>
        <dbReference type="ARBA" id="ARBA00022771"/>
    </source>
</evidence>
<dbReference type="AlphaFoldDB" id="A0A0L0FJR2"/>
<accession>A0A0L0FJR2</accession>
<dbReference type="PROSITE" id="PS01360">
    <property type="entry name" value="ZF_MYND_1"/>
    <property type="match status" value="1"/>
</dbReference>
<keyword evidence="1" id="KW-0479">Metal-binding</keyword>
<dbReference type="GO" id="GO:0008270">
    <property type="term" value="F:zinc ion binding"/>
    <property type="evidence" value="ECO:0007669"/>
    <property type="project" value="UniProtKB-KW"/>
</dbReference>
<dbReference type="OrthoDB" id="341421at2759"/>
<keyword evidence="2 4" id="KW-0863">Zinc-finger</keyword>
<dbReference type="SUPFAM" id="SSF144232">
    <property type="entry name" value="HIT/MYND zinc finger-like"/>
    <property type="match status" value="1"/>
</dbReference>
<dbReference type="Proteomes" id="UP000054560">
    <property type="component" value="Unassembled WGS sequence"/>
</dbReference>
<proteinExistence type="predicted"/>
<evidence type="ECO:0000313" key="7">
    <source>
        <dbReference type="Proteomes" id="UP000054560"/>
    </source>
</evidence>
<reference evidence="6 7" key="1">
    <citation type="submission" date="2011-02" db="EMBL/GenBank/DDBJ databases">
        <title>The Genome Sequence of Sphaeroforma arctica JP610.</title>
        <authorList>
            <consortium name="The Broad Institute Genome Sequencing Platform"/>
            <person name="Russ C."/>
            <person name="Cuomo C."/>
            <person name="Young S.K."/>
            <person name="Zeng Q."/>
            <person name="Gargeya S."/>
            <person name="Alvarado L."/>
            <person name="Berlin A."/>
            <person name="Chapman S.B."/>
            <person name="Chen Z."/>
            <person name="Freedman E."/>
            <person name="Gellesch M."/>
            <person name="Goldberg J."/>
            <person name="Griggs A."/>
            <person name="Gujja S."/>
            <person name="Heilman E."/>
            <person name="Heiman D."/>
            <person name="Howarth C."/>
            <person name="Mehta T."/>
            <person name="Neiman D."/>
            <person name="Pearson M."/>
            <person name="Roberts A."/>
            <person name="Saif S."/>
            <person name="Shea T."/>
            <person name="Shenoy N."/>
            <person name="Sisk P."/>
            <person name="Stolte C."/>
            <person name="Sykes S."/>
            <person name="White J."/>
            <person name="Yandava C."/>
            <person name="Burger G."/>
            <person name="Gray M.W."/>
            <person name="Holland P.W.H."/>
            <person name="King N."/>
            <person name="Lang F.B.F."/>
            <person name="Roger A.J."/>
            <person name="Ruiz-Trillo I."/>
            <person name="Haas B."/>
            <person name="Nusbaum C."/>
            <person name="Birren B."/>
        </authorList>
    </citation>
    <scope>NUCLEOTIDE SEQUENCE [LARGE SCALE GENOMIC DNA]</scope>
    <source>
        <strain evidence="6 7">JP610</strain>
    </source>
</reference>
<dbReference type="GeneID" id="25911728"/>
<dbReference type="InterPro" id="IPR002893">
    <property type="entry name" value="Znf_MYND"/>
</dbReference>
<evidence type="ECO:0000256" key="1">
    <source>
        <dbReference type="ARBA" id="ARBA00022723"/>
    </source>
</evidence>
<dbReference type="Pfam" id="PF01753">
    <property type="entry name" value="zf-MYND"/>
    <property type="match status" value="1"/>
</dbReference>
<evidence type="ECO:0000313" key="6">
    <source>
        <dbReference type="EMBL" id="KNC76268.1"/>
    </source>
</evidence>
<gene>
    <name evidence="6" type="ORF">SARC_11224</name>
</gene>